<dbReference type="Pfam" id="PF00534">
    <property type="entry name" value="Glycos_transf_1"/>
    <property type="match status" value="1"/>
</dbReference>
<reference evidence="4 5" key="1">
    <citation type="submission" date="2019-10" db="EMBL/GenBank/DDBJ databases">
        <title>Streptomyces smaragdinus sp. nov. and Streptomyces fabii sp. nov., isolated from the gut of fungus growing-termite Macrotermes natalensis.</title>
        <authorList>
            <person name="Schwitalla J."/>
            <person name="Benndorf R."/>
            <person name="Martin K."/>
            <person name="De Beer W."/>
            <person name="Kaster A.-K."/>
            <person name="Vollmers J."/>
            <person name="Poulsen M."/>
            <person name="Beemelmanns C."/>
        </authorList>
    </citation>
    <scope>NUCLEOTIDE SEQUENCE [LARGE SCALE GENOMIC DNA]</scope>
    <source>
        <strain evidence="4 5">RB5</strain>
    </source>
</reference>
<dbReference type="AlphaFoldDB" id="A0A7K0CHJ5"/>
<keyword evidence="2 4" id="KW-0808">Transferase</keyword>
<comment type="caution">
    <text evidence="4">The sequence shown here is derived from an EMBL/GenBank/DDBJ whole genome shotgun (WGS) entry which is preliminary data.</text>
</comment>
<dbReference type="PANTHER" id="PTHR12526:SF627">
    <property type="entry name" value="D-RHAMNOSYLTRANSFERASE WBPZ"/>
    <property type="match status" value="1"/>
</dbReference>
<dbReference type="PANTHER" id="PTHR12526">
    <property type="entry name" value="GLYCOSYLTRANSFERASE"/>
    <property type="match status" value="1"/>
</dbReference>
<feature type="domain" description="Glycosyl transferase family 1" evidence="3">
    <location>
        <begin position="198"/>
        <end position="353"/>
    </location>
</feature>
<protein>
    <recommendedName>
        <fullName evidence="1">D-inositol 3-phosphate glycosyltransferase</fullName>
    </recommendedName>
</protein>
<accession>A0A7K0CHJ5</accession>
<organism evidence="4 5">
    <name type="scientific">Streptomyces smaragdinus</name>
    <dbReference type="NCBI Taxonomy" id="2585196"/>
    <lineage>
        <taxon>Bacteria</taxon>
        <taxon>Bacillati</taxon>
        <taxon>Actinomycetota</taxon>
        <taxon>Actinomycetes</taxon>
        <taxon>Kitasatosporales</taxon>
        <taxon>Streptomycetaceae</taxon>
        <taxon>Streptomyces</taxon>
    </lineage>
</organism>
<dbReference type="InterPro" id="IPR001296">
    <property type="entry name" value="Glyco_trans_1"/>
</dbReference>
<dbReference type="Proteomes" id="UP000466345">
    <property type="component" value="Unassembled WGS sequence"/>
</dbReference>
<proteinExistence type="predicted"/>
<evidence type="ECO:0000313" key="4">
    <source>
        <dbReference type="EMBL" id="MQY12965.1"/>
    </source>
</evidence>
<sequence>MKIVFLLNNAYALGGTVKAVFHLATALSDDHDVEIASLRRHRAKTTFALDPRVKLHPLVDDRKGSDDRADPLYASPSRRFTEADRTCRQYTALHDARAAAYLTDCGADVVLGTRAGINIHLAQYGPADAVLIGQEHLHHDGYGYRLWSRMARSYAALDAVVTTTEADAAAYRVGMPLAGAHVTSVPNIVPAPSTTPSRGSAKVIAAAGRFIPDKRHDLLLHAFARVARRHPDWELRIYGEGAERGRLEALVTELDLTGRVRLPGVLSPIEPAFAEASLVTVTSDVEPFGMTIVEAMGVGVPVVSTDCPLGPGEIIRDGHDGRLVPVGDAEALAAALSQLIEDEPARRAMGAAALDSARRYEPAPIAARYSDLFTDLAARRRGRRRPPGRTAYLRKAAPRFVRAAATRVRPS</sequence>
<dbReference type="GO" id="GO:0016757">
    <property type="term" value="F:glycosyltransferase activity"/>
    <property type="evidence" value="ECO:0007669"/>
    <property type="project" value="UniProtKB-KW"/>
</dbReference>
<evidence type="ECO:0000256" key="1">
    <source>
        <dbReference type="ARBA" id="ARBA00021292"/>
    </source>
</evidence>
<evidence type="ECO:0000313" key="5">
    <source>
        <dbReference type="Proteomes" id="UP000466345"/>
    </source>
</evidence>
<evidence type="ECO:0000256" key="2">
    <source>
        <dbReference type="ARBA" id="ARBA00022679"/>
    </source>
</evidence>
<dbReference type="RefSeq" id="WP_323377963.1">
    <property type="nucleotide sequence ID" value="NZ_WEGJ01000010.1"/>
</dbReference>
<evidence type="ECO:0000259" key="3">
    <source>
        <dbReference type="Pfam" id="PF00534"/>
    </source>
</evidence>
<keyword evidence="4" id="KW-0328">Glycosyltransferase</keyword>
<keyword evidence="5" id="KW-1185">Reference proteome</keyword>
<gene>
    <name evidence="4" type="primary">pglH</name>
    <name evidence="4" type="ORF">SRB5_31050</name>
</gene>
<dbReference type="SUPFAM" id="SSF53756">
    <property type="entry name" value="UDP-Glycosyltransferase/glycogen phosphorylase"/>
    <property type="match status" value="1"/>
</dbReference>
<dbReference type="Gene3D" id="3.40.50.2000">
    <property type="entry name" value="Glycogen Phosphorylase B"/>
    <property type="match status" value="2"/>
</dbReference>
<dbReference type="EMBL" id="WEGJ01000010">
    <property type="protein sequence ID" value="MQY12965.1"/>
    <property type="molecule type" value="Genomic_DNA"/>
</dbReference>
<name>A0A7K0CHJ5_9ACTN</name>
<dbReference type="CDD" id="cd03820">
    <property type="entry name" value="GT4_AmsD-like"/>
    <property type="match status" value="1"/>
</dbReference>